<keyword evidence="2 3" id="KW-0371">Homeobox</keyword>
<name>A0A1X2ISW9_9FUNG</name>
<dbReference type="InterPro" id="IPR051000">
    <property type="entry name" value="Homeobox_DNA-bind_prot"/>
</dbReference>
<evidence type="ECO:0000256" key="1">
    <source>
        <dbReference type="ARBA" id="ARBA00023125"/>
    </source>
</evidence>
<feature type="region of interest" description="Disordered" evidence="5">
    <location>
        <begin position="196"/>
        <end position="272"/>
    </location>
</feature>
<dbReference type="AlphaFoldDB" id="A0A1X2ISW9"/>
<feature type="compositionally biased region" description="Acidic residues" evidence="5">
    <location>
        <begin position="140"/>
        <end position="151"/>
    </location>
</feature>
<comment type="subcellular location">
    <subcellularLocation>
        <location evidence="3 4">Nucleus</location>
    </subcellularLocation>
</comment>
<keyword evidence="8" id="KW-1185">Reference proteome</keyword>
<dbReference type="GO" id="GO:0030154">
    <property type="term" value="P:cell differentiation"/>
    <property type="evidence" value="ECO:0007669"/>
    <property type="project" value="TreeGrafter"/>
</dbReference>
<dbReference type="SUPFAM" id="SSF46689">
    <property type="entry name" value="Homeodomain-like"/>
    <property type="match status" value="1"/>
</dbReference>
<dbReference type="Proteomes" id="UP000193560">
    <property type="component" value="Unassembled WGS sequence"/>
</dbReference>
<feature type="region of interest" description="Disordered" evidence="5">
    <location>
        <begin position="129"/>
        <end position="154"/>
    </location>
</feature>
<dbReference type="STRING" id="90262.A0A1X2ISW9"/>
<accession>A0A1X2ISW9</accession>
<dbReference type="OrthoDB" id="6159439at2759"/>
<dbReference type="Gene3D" id="1.10.10.60">
    <property type="entry name" value="Homeodomain-like"/>
    <property type="match status" value="1"/>
</dbReference>
<dbReference type="GO" id="GO:0005634">
    <property type="term" value="C:nucleus"/>
    <property type="evidence" value="ECO:0007669"/>
    <property type="project" value="UniProtKB-SubCell"/>
</dbReference>
<comment type="caution">
    <text evidence="7">The sequence shown here is derived from an EMBL/GenBank/DDBJ whole genome shotgun (WGS) entry which is preliminary data.</text>
</comment>
<dbReference type="SMART" id="SM00389">
    <property type="entry name" value="HOX"/>
    <property type="match status" value="1"/>
</dbReference>
<evidence type="ECO:0000256" key="2">
    <source>
        <dbReference type="ARBA" id="ARBA00023155"/>
    </source>
</evidence>
<reference evidence="7 8" key="1">
    <citation type="submission" date="2016-07" db="EMBL/GenBank/DDBJ databases">
        <title>Pervasive Adenine N6-methylation of Active Genes in Fungi.</title>
        <authorList>
            <consortium name="DOE Joint Genome Institute"/>
            <person name="Mondo S.J."/>
            <person name="Dannebaum R.O."/>
            <person name="Kuo R.C."/>
            <person name="Labutti K."/>
            <person name="Haridas S."/>
            <person name="Kuo A."/>
            <person name="Salamov A."/>
            <person name="Ahrendt S.R."/>
            <person name="Lipzen A."/>
            <person name="Sullivan W."/>
            <person name="Andreopoulos W.B."/>
            <person name="Clum A."/>
            <person name="Lindquist E."/>
            <person name="Daum C."/>
            <person name="Ramamoorthy G.K."/>
            <person name="Gryganskyi A."/>
            <person name="Culley D."/>
            <person name="Magnuson J.K."/>
            <person name="James T.Y."/>
            <person name="O'Malley M.A."/>
            <person name="Stajich J.E."/>
            <person name="Spatafora J.W."/>
            <person name="Visel A."/>
            <person name="Grigoriev I.V."/>
        </authorList>
    </citation>
    <scope>NUCLEOTIDE SEQUENCE [LARGE SCALE GENOMIC DNA]</scope>
    <source>
        <strain evidence="7 8">NRRL 1336</strain>
    </source>
</reference>
<dbReference type="Pfam" id="PF00046">
    <property type="entry name" value="Homeodomain"/>
    <property type="match status" value="1"/>
</dbReference>
<organism evidence="7 8">
    <name type="scientific">Absidia repens</name>
    <dbReference type="NCBI Taxonomy" id="90262"/>
    <lineage>
        <taxon>Eukaryota</taxon>
        <taxon>Fungi</taxon>
        <taxon>Fungi incertae sedis</taxon>
        <taxon>Mucoromycota</taxon>
        <taxon>Mucoromycotina</taxon>
        <taxon>Mucoromycetes</taxon>
        <taxon>Mucorales</taxon>
        <taxon>Cunninghamellaceae</taxon>
        <taxon>Absidia</taxon>
    </lineage>
</organism>
<gene>
    <name evidence="7" type="ORF">BCR42DRAFT_407928</name>
</gene>
<evidence type="ECO:0000256" key="5">
    <source>
        <dbReference type="SAM" id="MobiDB-lite"/>
    </source>
</evidence>
<evidence type="ECO:0000256" key="4">
    <source>
        <dbReference type="RuleBase" id="RU000682"/>
    </source>
</evidence>
<protein>
    <recommendedName>
        <fullName evidence="6">Homeobox domain-containing protein</fullName>
    </recommendedName>
</protein>
<evidence type="ECO:0000313" key="7">
    <source>
        <dbReference type="EMBL" id="ORZ21612.1"/>
    </source>
</evidence>
<dbReference type="InterPro" id="IPR009057">
    <property type="entry name" value="Homeodomain-like_sf"/>
</dbReference>
<feature type="compositionally biased region" description="Low complexity" evidence="5">
    <location>
        <begin position="260"/>
        <end position="272"/>
    </location>
</feature>
<dbReference type="PANTHER" id="PTHR24324">
    <property type="entry name" value="HOMEOBOX PROTEIN HHEX"/>
    <property type="match status" value="1"/>
</dbReference>
<dbReference type="GO" id="GO:0006357">
    <property type="term" value="P:regulation of transcription by RNA polymerase II"/>
    <property type="evidence" value="ECO:0007669"/>
    <property type="project" value="TreeGrafter"/>
</dbReference>
<dbReference type="PROSITE" id="PS50071">
    <property type="entry name" value="HOMEOBOX_2"/>
    <property type="match status" value="1"/>
</dbReference>
<proteinExistence type="predicted"/>
<evidence type="ECO:0000313" key="8">
    <source>
        <dbReference type="Proteomes" id="UP000193560"/>
    </source>
</evidence>
<dbReference type="PANTHER" id="PTHR24324:SF9">
    <property type="entry name" value="HOMEOBOX DOMAIN-CONTAINING PROTEIN"/>
    <property type="match status" value="1"/>
</dbReference>
<dbReference type="InterPro" id="IPR001356">
    <property type="entry name" value="HD"/>
</dbReference>
<feature type="compositionally biased region" description="Low complexity" evidence="5">
    <location>
        <begin position="199"/>
        <end position="227"/>
    </location>
</feature>
<feature type="domain" description="Homeobox" evidence="6">
    <location>
        <begin position="70"/>
        <end position="130"/>
    </location>
</feature>
<evidence type="ECO:0000256" key="3">
    <source>
        <dbReference type="PROSITE-ProRule" id="PRU00108"/>
    </source>
</evidence>
<dbReference type="GO" id="GO:0000978">
    <property type="term" value="F:RNA polymerase II cis-regulatory region sequence-specific DNA binding"/>
    <property type="evidence" value="ECO:0007669"/>
    <property type="project" value="TreeGrafter"/>
</dbReference>
<keyword evidence="1 3" id="KW-0238">DNA-binding</keyword>
<keyword evidence="3 4" id="KW-0539">Nucleus</keyword>
<feature type="DNA-binding region" description="Homeobox" evidence="3">
    <location>
        <begin position="72"/>
        <end position="131"/>
    </location>
</feature>
<sequence length="272" mass="30347">MHSSSNCSLPPISDLFALPRRDSNCSLPGMNYQQNHTMVNANYNHTNNNAMSYQYREKSTFSSKVSSSYPPLKAKRKRASPSQLSVLNRVFAQTYFPSTELRIELGKHLGMSPRTVQIWFQNKRQSLRSRTRRSSFSSMEGDEAEEEEEESASFYYSQQQRYQYEVGGCPSSPPWTPTSGSIPAGNNFEYPFVLPPPSSSGSSSSPRPSSSSSFSSSSSSSSSPVMPSHDHHHNRRSKINLPPLRLNYGSHYPPSPPSSTYPSPISIDSILQ</sequence>
<dbReference type="CDD" id="cd00086">
    <property type="entry name" value="homeodomain"/>
    <property type="match status" value="1"/>
</dbReference>
<evidence type="ECO:0000259" key="6">
    <source>
        <dbReference type="PROSITE" id="PS50071"/>
    </source>
</evidence>
<dbReference type="EMBL" id="MCGE01000005">
    <property type="protein sequence ID" value="ORZ21612.1"/>
    <property type="molecule type" value="Genomic_DNA"/>
</dbReference>